<gene>
    <name evidence="3" type="ORF">Psuf_015310</name>
</gene>
<dbReference type="GO" id="GO:0005737">
    <property type="term" value="C:cytoplasm"/>
    <property type="evidence" value="ECO:0007669"/>
    <property type="project" value="TreeGrafter"/>
</dbReference>
<keyword evidence="1" id="KW-0560">Oxidoreductase</keyword>
<protein>
    <submittedName>
        <fullName evidence="3">FAD-dependent oxidoreductase</fullName>
    </submittedName>
</protein>
<dbReference type="InterPro" id="IPR036188">
    <property type="entry name" value="FAD/NAD-bd_sf"/>
</dbReference>
<dbReference type="PANTHER" id="PTHR13847:SF287">
    <property type="entry name" value="FAD-DEPENDENT OXIDOREDUCTASE DOMAIN-CONTAINING PROTEIN 1"/>
    <property type="match status" value="1"/>
</dbReference>
<dbReference type="Gene3D" id="3.30.9.10">
    <property type="entry name" value="D-Amino Acid Oxidase, subunit A, domain 2"/>
    <property type="match status" value="1"/>
</dbReference>
<feature type="domain" description="FAD dependent oxidoreductase" evidence="2">
    <location>
        <begin position="6"/>
        <end position="363"/>
    </location>
</feature>
<organism evidence="3 4">
    <name type="scientific">Phytohabitans suffuscus</name>
    <dbReference type="NCBI Taxonomy" id="624315"/>
    <lineage>
        <taxon>Bacteria</taxon>
        <taxon>Bacillati</taxon>
        <taxon>Actinomycetota</taxon>
        <taxon>Actinomycetes</taxon>
        <taxon>Micromonosporales</taxon>
        <taxon>Micromonosporaceae</taxon>
    </lineage>
</organism>
<reference evidence="3 4" key="1">
    <citation type="submission" date="2020-03" db="EMBL/GenBank/DDBJ databases">
        <title>Whole genome shotgun sequence of Phytohabitans suffuscus NBRC 105367.</title>
        <authorList>
            <person name="Komaki H."/>
            <person name="Tamura T."/>
        </authorList>
    </citation>
    <scope>NUCLEOTIDE SEQUENCE [LARGE SCALE GENOMIC DNA]</scope>
    <source>
        <strain evidence="3 4">NBRC 105367</strain>
    </source>
</reference>
<accession>A0A6F8YE15</accession>
<dbReference type="Proteomes" id="UP000503011">
    <property type="component" value="Chromosome"/>
</dbReference>
<evidence type="ECO:0000259" key="2">
    <source>
        <dbReference type="Pfam" id="PF01266"/>
    </source>
</evidence>
<dbReference type="Pfam" id="PF01266">
    <property type="entry name" value="DAO"/>
    <property type="match status" value="1"/>
</dbReference>
<sequence length="392" mass="41156">MTATSVLVIGAGIVGCSVAYYLAPEADVLVVDPMGLATQASTQTAANLHFQLSYTALKGGEEEFRRHARIIELNDDADRRWTALASETGGRVKVVNFGGIVVAESDDDVDILRRKVELERAAGFTTEFVDRADLADLVPEVASGVRGASWHAREGYVDAKTACYELARAARERGARFDLTSAVSGLRRSGGRWRVDTDRGGGVDADVVVVAAGAWTERVLSPVATVPMEVSGLTMSVTEAGSRRVEHLVMHTSRPLSVKQVSSGNVMIGGGRPARVVRVEGPLGWRTEPLRASLRAGMDDAVRVVPGLDGLRVVRSWEGLLGSPADDIPVIGEVPGQPGLIVSVAGHTGYTLGPTCGWAAARLALGQDPGVDLTPFSPGRFAAVGVAAGGAR</sequence>
<dbReference type="RefSeq" id="WP_173155298.1">
    <property type="nucleotide sequence ID" value="NZ_AP022871.1"/>
</dbReference>
<dbReference type="GO" id="GO:0016491">
    <property type="term" value="F:oxidoreductase activity"/>
    <property type="evidence" value="ECO:0007669"/>
    <property type="project" value="UniProtKB-KW"/>
</dbReference>
<dbReference type="AlphaFoldDB" id="A0A6F8YE15"/>
<proteinExistence type="predicted"/>
<dbReference type="Gene3D" id="3.50.50.60">
    <property type="entry name" value="FAD/NAD(P)-binding domain"/>
    <property type="match status" value="1"/>
</dbReference>
<evidence type="ECO:0000313" key="3">
    <source>
        <dbReference type="EMBL" id="BCB84218.1"/>
    </source>
</evidence>
<keyword evidence="4" id="KW-1185">Reference proteome</keyword>
<dbReference type="KEGG" id="psuu:Psuf_015310"/>
<dbReference type="InterPro" id="IPR006076">
    <property type="entry name" value="FAD-dep_OxRdtase"/>
</dbReference>
<dbReference type="PANTHER" id="PTHR13847">
    <property type="entry name" value="SARCOSINE DEHYDROGENASE-RELATED"/>
    <property type="match status" value="1"/>
</dbReference>
<name>A0A6F8YE15_9ACTN</name>
<evidence type="ECO:0000313" key="4">
    <source>
        <dbReference type="Proteomes" id="UP000503011"/>
    </source>
</evidence>
<dbReference type="EMBL" id="AP022871">
    <property type="protein sequence ID" value="BCB84218.1"/>
    <property type="molecule type" value="Genomic_DNA"/>
</dbReference>
<dbReference type="SUPFAM" id="SSF51905">
    <property type="entry name" value="FAD/NAD(P)-binding domain"/>
    <property type="match status" value="1"/>
</dbReference>
<evidence type="ECO:0000256" key="1">
    <source>
        <dbReference type="ARBA" id="ARBA00023002"/>
    </source>
</evidence>
<reference evidence="3 4" key="2">
    <citation type="submission" date="2020-03" db="EMBL/GenBank/DDBJ databases">
        <authorList>
            <person name="Ichikawa N."/>
            <person name="Kimura A."/>
            <person name="Kitahashi Y."/>
            <person name="Uohara A."/>
        </authorList>
    </citation>
    <scope>NUCLEOTIDE SEQUENCE [LARGE SCALE GENOMIC DNA]</scope>
    <source>
        <strain evidence="3 4">NBRC 105367</strain>
    </source>
</reference>